<sequence>MISRPLIILLFALMSNLLLAQADPYIYVLGVVQDAGYPQAGCYQAHCLPAWENAELRRGATSIAAVDPVANSKYLFEATPHLPEQLYNLERVAPDKRYSLEGIFLTHAHIGHYTGLMFFGFESMNADNLPVYVMPRMKEYLSTNGPWSQLVTMNNIVLRELKDQQSVKLSNVTVTPMLVPHRDEFSETVGYQISGPNKTALFIPDINKWEIWDRSIIEEIRAVDYALVDATFFDGNELPGRNIADIPHPFVVESMEMFEELAAGDKAKVWFIHLNHSNPLLNRESEAYKRVTAQGFNVAREGDRLPL</sequence>
<feature type="domain" description="Metallo-beta-lactamase" evidence="1">
    <location>
        <begin position="74"/>
        <end position="273"/>
    </location>
</feature>
<reference evidence="2 3" key="1">
    <citation type="submission" date="2017-08" db="EMBL/GenBank/DDBJ databases">
        <title>Fine stratification of microbial communities through a metagenomic profile of the photic zone.</title>
        <authorList>
            <person name="Haro-Moreno J.M."/>
            <person name="Lopez-Perez M."/>
            <person name="De La Torre J."/>
            <person name="Picazo A."/>
            <person name="Camacho A."/>
            <person name="Rodriguez-Valera F."/>
        </authorList>
    </citation>
    <scope>NUCLEOTIDE SEQUENCE [LARGE SCALE GENOMIC DNA]</scope>
    <source>
        <strain evidence="2">MED-G28</strain>
    </source>
</reference>
<evidence type="ECO:0000313" key="2">
    <source>
        <dbReference type="EMBL" id="PDH35083.1"/>
    </source>
</evidence>
<dbReference type="SUPFAM" id="SSF56281">
    <property type="entry name" value="Metallo-hydrolase/oxidoreductase"/>
    <property type="match status" value="1"/>
</dbReference>
<dbReference type="Gene3D" id="3.60.15.10">
    <property type="entry name" value="Ribonuclease Z/Hydroxyacylglutathione hydrolase-like"/>
    <property type="match status" value="1"/>
</dbReference>
<dbReference type="EMBL" id="NTJZ01000002">
    <property type="protein sequence ID" value="PDH35083.1"/>
    <property type="molecule type" value="Genomic_DNA"/>
</dbReference>
<protein>
    <submittedName>
        <fullName evidence="2">Pyrroloquinoline quinone biosynthesis protein PqqB</fullName>
    </submittedName>
</protein>
<name>A0A2A5WFK4_9GAMM</name>
<evidence type="ECO:0000313" key="3">
    <source>
        <dbReference type="Proteomes" id="UP000219329"/>
    </source>
</evidence>
<organism evidence="2 3">
    <name type="scientific">OM182 bacterium MED-G28</name>
    <dbReference type="NCBI Taxonomy" id="1986256"/>
    <lineage>
        <taxon>Bacteria</taxon>
        <taxon>Pseudomonadati</taxon>
        <taxon>Pseudomonadota</taxon>
        <taxon>Gammaproteobacteria</taxon>
        <taxon>OMG group</taxon>
        <taxon>OM182 clade</taxon>
    </lineage>
</organism>
<gene>
    <name evidence="2" type="ORF">CNF02_03380</name>
</gene>
<proteinExistence type="predicted"/>
<accession>A0A2A5WFK4</accession>
<dbReference type="InterPro" id="IPR001279">
    <property type="entry name" value="Metallo-B-lactamas"/>
</dbReference>
<comment type="caution">
    <text evidence="2">The sequence shown here is derived from an EMBL/GenBank/DDBJ whole genome shotgun (WGS) entry which is preliminary data.</text>
</comment>
<evidence type="ECO:0000259" key="1">
    <source>
        <dbReference type="Pfam" id="PF12706"/>
    </source>
</evidence>
<dbReference type="InterPro" id="IPR036866">
    <property type="entry name" value="RibonucZ/Hydroxyglut_hydro"/>
</dbReference>
<dbReference type="AlphaFoldDB" id="A0A2A5WFK4"/>
<dbReference type="Proteomes" id="UP000219329">
    <property type="component" value="Unassembled WGS sequence"/>
</dbReference>
<dbReference type="Pfam" id="PF12706">
    <property type="entry name" value="Lactamase_B_2"/>
    <property type="match status" value="1"/>
</dbReference>